<dbReference type="NCBIfam" id="TIGR00099">
    <property type="entry name" value="Cof-subfamily"/>
    <property type="match status" value="1"/>
</dbReference>
<dbReference type="InterPro" id="IPR036412">
    <property type="entry name" value="HAD-like_sf"/>
</dbReference>
<dbReference type="InterPro" id="IPR023214">
    <property type="entry name" value="HAD_sf"/>
</dbReference>
<dbReference type="Proteomes" id="UP000190814">
    <property type="component" value="Unassembled WGS sequence"/>
</dbReference>
<evidence type="ECO:0000313" key="2">
    <source>
        <dbReference type="Proteomes" id="UP000190814"/>
    </source>
</evidence>
<dbReference type="OrthoDB" id="9781413at2"/>
<evidence type="ECO:0008006" key="3">
    <source>
        <dbReference type="Google" id="ProtNLM"/>
    </source>
</evidence>
<gene>
    <name evidence="1" type="ORF">SAMN02745111_02255</name>
</gene>
<dbReference type="GO" id="GO:0005829">
    <property type="term" value="C:cytosol"/>
    <property type="evidence" value="ECO:0007669"/>
    <property type="project" value="TreeGrafter"/>
</dbReference>
<sequence>MSKRKKMLVVDIDGTLVNDEKEITKKTLEKLHMMIDEGHYVVIATGRPTKGVKKIAKKLNFDNKGGYVVSFNGARVVDWKSEEVLYEKSLENKFIPEILEKVKEYDLGFVTYDKDHIIAGTDVDEYMSLESKITDIAVKEPDDFFEYVNFDVSKCIITCDPKIAGEFENKFQKMSRGRYEVYRSADFFIDVVAKGVDKYSAVEELAKKLGVEHRDVICCGDSYNDISMIEGAGIGVAMGNAVDEAKSVADYVTLSNNDDGIAKVIDKFVFNIA</sequence>
<protein>
    <recommendedName>
        <fullName evidence="3">Haloacid dehalogenase-like hydrolase</fullName>
    </recommendedName>
</protein>
<dbReference type="PANTHER" id="PTHR10000">
    <property type="entry name" value="PHOSPHOSERINE PHOSPHATASE"/>
    <property type="match status" value="1"/>
</dbReference>
<dbReference type="PANTHER" id="PTHR10000:SF8">
    <property type="entry name" value="HAD SUPERFAMILY HYDROLASE-LIKE, TYPE 3"/>
    <property type="match status" value="1"/>
</dbReference>
<dbReference type="GO" id="GO:0016791">
    <property type="term" value="F:phosphatase activity"/>
    <property type="evidence" value="ECO:0007669"/>
    <property type="project" value="TreeGrafter"/>
</dbReference>
<reference evidence="1 2" key="1">
    <citation type="submission" date="2017-02" db="EMBL/GenBank/DDBJ databases">
        <authorList>
            <person name="Peterson S.W."/>
        </authorList>
    </citation>
    <scope>NUCLEOTIDE SEQUENCE [LARGE SCALE GENOMIC DNA]</scope>
    <source>
        <strain evidence="1 2">ATCC 35992</strain>
    </source>
</reference>
<accession>A0A1T4W3C5</accession>
<dbReference type="SUPFAM" id="SSF56784">
    <property type="entry name" value="HAD-like"/>
    <property type="match status" value="1"/>
</dbReference>
<dbReference type="PROSITE" id="PS01229">
    <property type="entry name" value="COF_2"/>
    <property type="match status" value="1"/>
</dbReference>
<dbReference type="InterPro" id="IPR006379">
    <property type="entry name" value="HAD-SF_hydro_IIB"/>
</dbReference>
<dbReference type="SFLD" id="SFLDG01144">
    <property type="entry name" value="C2.B.4:_PGP_Like"/>
    <property type="match status" value="1"/>
</dbReference>
<dbReference type="CDD" id="cd07516">
    <property type="entry name" value="HAD_Pase"/>
    <property type="match status" value="1"/>
</dbReference>
<evidence type="ECO:0000313" key="1">
    <source>
        <dbReference type="EMBL" id="SKA71752.1"/>
    </source>
</evidence>
<dbReference type="Pfam" id="PF08282">
    <property type="entry name" value="Hydrolase_3"/>
    <property type="match status" value="1"/>
</dbReference>
<dbReference type="Gene3D" id="3.30.1240.10">
    <property type="match status" value="1"/>
</dbReference>
<dbReference type="InterPro" id="IPR000150">
    <property type="entry name" value="Cof"/>
</dbReference>
<keyword evidence="2" id="KW-1185">Reference proteome</keyword>
<dbReference type="SFLD" id="SFLDG01140">
    <property type="entry name" value="C2.B:_Phosphomannomutase_and_P"/>
    <property type="match status" value="1"/>
</dbReference>
<proteinExistence type="predicted"/>
<dbReference type="EMBL" id="FUXZ01000016">
    <property type="protein sequence ID" value="SKA71752.1"/>
    <property type="molecule type" value="Genomic_DNA"/>
</dbReference>
<dbReference type="NCBIfam" id="TIGR01484">
    <property type="entry name" value="HAD-SF-IIB"/>
    <property type="match status" value="1"/>
</dbReference>
<dbReference type="Gene3D" id="3.40.50.1000">
    <property type="entry name" value="HAD superfamily/HAD-like"/>
    <property type="match status" value="1"/>
</dbReference>
<dbReference type="AlphaFoldDB" id="A0A1T4W3C5"/>
<dbReference type="SFLD" id="SFLDS00003">
    <property type="entry name" value="Haloacid_Dehalogenase"/>
    <property type="match status" value="1"/>
</dbReference>
<name>A0A1T4W3C5_9FIRM</name>
<dbReference type="RefSeq" id="WP_078767081.1">
    <property type="nucleotide sequence ID" value="NZ_FUXZ01000016.1"/>
</dbReference>
<dbReference type="GO" id="GO:0000287">
    <property type="term" value="F:magnesium ion binding"/>
    <property type="evidence" value="ECO:0007669"/>
    <property type="project" value="TreeGrafter"/>
</dbReference>
<dbReference type="STRING" id="39495.SAMN02745111_02255"/>
<organism evidence="1 2">
    <name type="scientific">Eubacterium uniforme</name>
    <dbReference type="NCBI Taxonomy" id="39495"/>
    <lineage>
        <taxon>Bacteria</taxon>
        <taxon>Bacillati</taxon>
        <taxon>Bacillota</taxon>
        <taxon>Clostridia</taxon>
        <taxon>Eubacteriales</taxon>
        <taxon>Eubacteriaceae</taxon>
        <taxon>Eubacterium</taxon>
    </lineage>
</organism>